<dbReference type="InterPro" id="IPR001296">
    <property type="entry name" value="Glyco_trans_1"/>
</dbReference>
<dbReference type="Pfam" id="PF00534">
    <property type="entry name" value="Glycos_transf_1"/>
    <property type="match status" value="1"/>
</dbReference>
<evidence type="ECO:0000259" key="5">
    <source>
        <dbReference type="Pfam" id="PF00534"/>
    </source>
</evidence>
<protein>
    <recommendedName>
        <fullName evidence="1">D-inositol 3-phosphate glycosyltransferase</fullName>
    </recommendedName>
</protein>
<reference evidence="7" key="1">
    <citation type="submission" date="2023-06" db="EMBL/GenBank/DDBJ databases">
        <title>Egi l300058.</title>
        <authorList>
            <person name="Gao L."/>
            <person name="Fang B.-Z."/>
            <person name="Li W.-J."/>
        </authorList>
    </citation>
    <scope>NUCLEOTIDE SEQUENCE</scope>
    <source>
        <strain evidence="7">EGI L300058</strain>
    </source>
</reference>
<dbReference type="PANTHER" id="PTHR45947">
    <property type="entry name" value="SULFOQUINOVOSYL TRANSFERASE SQD2"/>
    <property type="match status" value="1"/>
</dbReference>
<gene>
    <name evidence="7" type="ORF">QQX02_12615</name>
</gene>
<dbReference type="PANTHER" id="PTHR45947:SF3">
    <property type="entry name" value="SULFOQUINOVOSYL TRANSFERASE SQD2"/>
    <property type="match status" value="1"/>
</dbReference>
<evidence type="ECO:0000313" key="7">
    <source>
        <dbReference type="EMBL" id="MDN4481765.1"/>
    </source>
</evidence>
<comment type="caution">
    <text evidence="7">The sequence shown here is derived from an EMBL/GenBank/DDBJ whole genome shotgun (WGS) entry which is preliminary data.</text>
</comment>
<evidence type="ECO:0000256" key="1">
    <source>
        <dbReference type="ARBA" id="ARBA00021292"/>
    </source>
</evidence>
<dbReference type="Gene3D" id="3.40.50.2000">
    <property type="entry name" value="Glycogen Phosphorylase B"/>
    <property type="match status" value="2"/>
</dbReference>
<organism evidence="7 8">
    <name type="scientific">Demequina muriae</name>
    <dbReference type="NCBI Taxonomy" id="3051664"/>
    <lineage>
        <taxon>Bacteria</taxon>
        <taxon>Bacillati</taxon>
        <taxon>Actinomycetota</taxon>
        <taxon>Actinomycetes</taxon>
        <taxon>Micrococcales</taxon>
        <taxon>Demequinaceae</taxon>
        <taxon>Demequina</taxon>
    </lineage>
</organism>
<proteinExistence type="predicted"/>
<dbReference type="Proteomes" id="UP001172708">
    <property type="component" value="Unassembled WGS sequence"/>
</dbReference>
<dbReference type="GO" id="GO:0016757">
    <property type="term" value="F:glycosyltransferase activity"/>
    <property type="evidence" value="ECO:0007669"/>
    <property type="project" value="UniProtKB-KW"/>
</dbReference>
<feature type="compositionally biased region" description="Basic and acidic residues" evidence="4">
    <location>
        <begin position="374"/>
        <end position="392"/>
    </location>
</feature>
<evidence type="ECO:0000256" key="3">
    <source>
        <dbReference type="ARBA" id="ARBA00022679"/>
    </source>
</evidence>
<name>A0ABT8GJZ9_9MICO</name>
<evidence type="ECO:0000256" key="4">
    <source>
        <dbReference type="SAM" id="MobiDB-lite"/>
    </source>
</evidence>
<dbReference type="InterPro" id="IPR028098">
    <property type="entry name" value="Glyco_trans_4-like_N"/>
</dbReference>
<feature type="domain" description="Glycosyl transferase family 1" evidence="5">
    <location>
        <begin position="200"/>
        <end position="332"/>
    </location>
</feature>
<dbReference type="InterPro" id="IPR050194">
    <property type="entry name" value="Glycosyltransferase_grp1"/>
</dbReference>
<keyword evidence="2 7" id="KW-0328">Glycosyltransferase</keyword>
<dbReference type="SUPFAM" id="SSF53756">
    <property type="entry name" value="UDP-Glycosyltransferase/glycogen phosphorylase"/>
    <property type="match status" value="1"/>
</dbReference>
<sequence length="392" mass="41826">MTGVIVHEWIEPHGGAENVVAEFAARFPDAPIVCAWDDTGGRFAPGRTVETWLARTPLRRSKVAALPFMLPTWRRLPGHDPDWLLCSSHLFAHHARVASSPDVPKFAFVHTPARYLWVPELDGRGDSVAARLAARPLTRIDRRRAQEPTGIAAVSEYIARRIEATWGRESTVIHPPVNVAAFDDAPVLSEADAEVASALPSAFVLGASRLVPYKRVDAAIIAGEAAQLPVVIAGDGPDRARLTALAERARVPVTLLGRTSDALLRELYRRATVYVFAPIEDFGIMPVEAMAAGTPVVARDIGGASETVVDGVTGALVSGLDSARLGEAVWRAADASPHDCRARAAEFDGRTFGTRVAAWMAGLGAVVDSDDPSSDARGRSIGDGEHLPPDAS</sequence>
<dbReference type="Pfam" id="PF13439">
    <property type="entry name" value="Glyco_transf_4"/>
    <property type="match status" value="1"/>
</dbReference>
<dbReference type="EMBL" id="JAUHQA010000001">
    <property type="protein sequence ID" value="MDN4481765.1"/>
    <property type="molecule type" value="Genomic_DNA"/>
</dbReference>
<feature type="domain" description="Glycosyltransferase subfamily 4-like N-terminal" evidence="6">
    <location>
        <begin position="14"/>
        <end position="179"/>
    </location>
</feature>
<keyword evidence="8" id="KW-1185">Reference proteome</keyword>
<evidence type="ECO:0000259" key="6">
    <source>
        <dbReference type="Pfam" id="PF13439"/>
    </source>
</evidence>
<accession>A0ABT8GJZ9</accession>
<keyword evidence="3 7" id="KW-0808">Transferase</keyword>
<evidence type="ECO:0000256" key="2">
    <source>
        <dbReference type="ARBA" id="ARBA00022676"/>
    </source>
</evidence>
<dbReference type="RefSeq" id="WP_301143507.1">
    <property type="nucleotide sequence ID" value="NZ_JAUHQA010000001.1"/>
</dbReference>
<feature type="region of interest" description="Disordered" evidence="4">
    <location>
        <begin position="368"/>
        <end position="392"/>
    </location>
</feature>
<evidence type="ECO:0000313" key="8">
    <source>
        <dbReference type="Proteomes" id="UP001172708"/>
    </source>
</evidence>